<dbReference type="InterPro" id="IPR012173">
    <property type="entry name" value="Mpp10"/>
</dbReference>
<evidence type="ECO:0000256" key="8">
    <source>
        <dbReference type="SAM" id="MobiDB-lite"/>
    </source>
</evidence>
<feature type="compositionally biased region" description="Basic and acidic residues" evidence="8">
    <location>
        <begin position="264"/>
        <end position="275"/>
    </location>
</feature>
<feature type="region of interest" description="Disordered" evidence="8">
    <location>
        <begin position="1"/>
        <end position="29"/>
    </location>
</feature>
<dbReference type="EMBL" id="AZHE01000017">
    <property type="protein sequence ID" value="KHN96146.1"/>
    <property type="molecule type" value="Genomic_DNA"/>
</dbReference>
<dbReference type="PIRSF" id="PIRSF017300">
    <property type="entry name" value="snoRNP_Mpp10"/>
    <property type="match status" value="1"/>
</dbReference>
<dbReference type="GO" id="GO:0032040">
    <property type="term" value="C:small-subunit processome"/>
    <property type="evidence" value="ECO:0007669"/>
    <property type="project" value="TreeGrafter"/>
</dbReference>
<keyword evidence="10" id="KW-1185">Reference proteome</keyword>
<evidence type="ECO:0000256" key="5">
    <source>
        <dbReference type="ARBA" id="ARBA00023274"/>
    </source>
</evidence>
<keyword evidence="3 7" id="KW-0698">rRNA processing</keyword>
<dbReference type="OrthoDB" id="445326at2759"/>
<evidence type="ECO:0000313" key="9">
    <source>
        <dbReference type="EMBL" id="KHN96146.1"/>
    </source>
</evidence>
<evidence type="ECO:0000256" key="1">
    <source>
        <dbReference type="ARBA" id="ARBA00004604"/>
    </source>
</evidence>
<evidence type="ECO:0000256" key="7">
    <source>
        <dbReference type="PIRNR" id="PIRNR017300"/>
    </source>
</evidence>
<feature type="compositionally biased region" description="Acidic residues" evidence="8">
    <location>
        <begin position="330"/>
        <end position="347"/>
    </location>
</feature>
<dbReference type="Proteomes" id="UP000030816">
    <property type="component" value="Unassembled WGS sequence"/>
</dbReference>
<accession>A0A0B2WJC8</accession>
<proteinExistence type="inferred from homology"/>
<dbReference type="GO" id="GO:0006364">
    <property type="term" value="P:rRNA processing"/>
    <property type="evidence" value="ECO:0007669"/>
    <property type="project" value="UniProtKB-KW"/>
</dbReference>
<evidence type="ECO:0000256" key="3">
    <source>
        <dbReference type="ARBA" id="ARBA00022552"/>
    </source>
</evidence>
<dbReference type="STRING" id="1081103.A0A0B2WJC8"/>
<feature type="compositionally biased region" description="Acidic residues" evidence="8">
    <location>
        <begin position="402"/>
        <end position="415"/>
    </location>
</feature>
<feature type="compositionally biased region" description="Basic residues" evidence="8">
    <location>
        <begin position="426"/>
        <end position="435"/>
    </location>
</feature>
<feature type="region of interest" description="Disordered" evidence="8">
    <location>
        <begin position="149"/>
        <end position="436"/>
    </location>
</feature>
<reference evidence="9 10" key="1">
    <citation type="journal article" date="2014" name="Proc. Natl. Acad. Sci. U.S.A.">
        <title>Trajectory and genomic determinants of fungal-pathogen speciation and host adaptation.</title>
        <authorList>
            <person name="Hu X."/>
            <person name="Xiao G."/>
            <person name="Zheng P."/>
            <person name="Shang Y."/>
            <person name="Su Y."/>
            <person name="Zhang X."/>
            <person name="Liu X."/>
            <person name="Zhan S."/>
            <person name="St Leger R.J."/>
            <person name="Wang C."/>
        </authorList>
    </citation>
    <scope>NUCLEOTIDE SEQUENCE [LARGE SCALE GENOMIC DNA]</scope>
    <source>
        <strain evidence="9 10">ARSEF 1941</strain>
    </source>
</reference>
<dbReference type="GO" id="GO:0005732">
    <property type="term" value="C:sno(s)RNA-containing ribonucleoprotein complex"/>
    <property type="evidence" value="ECO:0007669"/>
    <property type="project" value="UniProtKB-UniRule"/>
</dbReference>
<comment type="function">
    <text evidence="7">Involved in nucleolar processing of pre-18S ribosomal RNA.</text>
</comment>
<feature type="compositionally biased region" description="Acidic residues" evidence="8">
    <location>
        <begin position="168"/>
        <end position="234"/>
    </location>
</feature>
<protein>
    <recommendedName>
        <fullName evidence="7">U3 small nucleolar ribonucleoprotein protein MPP10</fullName>
    </recommendedName>
</protein>
<sequence length="742" mass="81778">MAAATSPTLTSTSHTLTGQPIMAPASGANSNPAADMAAFLTSLQPANRHVFLEPNVSLPNDSLSIVKHTLEAFAAQVGDAQQERLRENRKRKRGGDKVVDDVLKLRKVYVDKFETEQVWQQAKKIINGVLKFSEGIVDELEENEAVVAMGTGSEDEEAGIKSLKFGEDGFEVSSEDSSEEEGKDEANDVDEEEEEDDEEDEAETADAAVEDELEGDEDGEEEEREDKSNEEEQAGEYVQDPNGLNDGFFSIDDFNKQTQWFEDQDARGDPNTDHASDDEDIDWAADPFAPPKPAARSSKRHKNGPLDDEESEDDDGPTFGDMALDAPEGASDDGEDMADGGDEDEANDLNANEIYYKDFFAPPSRKDKAGKPPKKKAVHVESRQPDEEDMERAMADVKRDLFDDESENGDSDDNLSDVSAGDPKSRRSAHQRRQAKLAEEIRKLEAASVAKREWTLSGEAAAADRPTNSLLEEDVDFEHVGKPVPVITPEISESIEDLIKRRILSQEFDEVVRRRPDAGSVPAHTRRGLVELDDSKPSKSLAEVYEEEHIKNANPDTYVSKSDEKLQKEEKEVEAMWKDVSARLDALSSWHYKPKPAAAQLSVVSDVATVAMEDAQPTTAQGVAGASSRMAPQEIYRAGTDKDSVAKGEVVTKSGLPVARQEMSREDRARRRRRQKERVRNAGGTHTQSDKKLGTRAKMQRDTMAELKKGGVKVINRRGEVTDVDGNKAKAKKAVTSGSFKL</sequence>
<name>A0A0B2WJC8_METAS</name>
<dbReference type="PANTHER" id="PTHR17039">
    <property type="entry name" value="U3 SMALL NUCLEOLAR RIBONUCLEOPROTEIN PROTEIN MPP10"/>
    <property type="match status" value="1"/>
</dbReference>
<keyword evidence="2 7" id="KW-0690">Ribosome biogenesis</keyword>
<feature type="compositionally biased region" description="Basic and acidic residues" evidence="8">
    <location>
        <begin position="688"/>
        <end position="698"/>
    </location>
</feature>
<feature type="compositionally biased region" description="Basic and acidic residues" evidence="8">
    <location>
        <begin position="378"/>
        <end position="401"/>
    </location>
</feature>
<comment type="similarity">
    <text evidence="6 7">Belongs to the MPP10 family.</text>
</comment>
<dbReference type="GeneID" id="63740449"/>
<evidence type="ECO:0000256" key="4">
    <source>
        <dbReference type="ARBA" id="ARBA00023242"/>
    </source>
</evidence>
<feature type="region of interest" description="Disordered" evidence="8">
    <location>
        <begin position="654"/>
        <end position="698"/>
    </location>
</feature>
<organism evidence="9 10">
    <name type="scientific">Metarhizium album (strain ARSEF 1941)</name>
    <dbReference type="NCBI Taxonomy" id="1081103"/>
    <lineage>
        <taxon>Eukaryota</taxon>
        <taxon>Fungi</taxon>
        <taxon>Dikarya</taxon>
        <taxon>Ascomycota</taxon>
        <taxon>Pezizomycotina</taxon>
        <taxon>Sordariomycetes</taxon>
        <taxon>Hypocreomycetidae</taxon>
        <taxon>Hypocreales</taxon>
        <taxon>Clavicipitaceae</taxon>
        <taxon>Metarhizium</taxon>
    </lineage>
</organism>
<gene>
    <name evidence="9" type="ORF">MAM_05994</name>
</gene>
<evidence type="ECO:0000256" key="2">
    <source>
        <dbReference type="ARBA" id="ARBA00022517"/>
    </source>
</evidence>
<dbReference type="PANTHER" id="PTHR17039:SF0">
    <property type="entry name" value="U3 SMALL NUCLEOLAR RIBONUCLEOPROTEIN PROTEIN MPP10"/>
    <property type="match status" value="1"/>
</dbReference>
<keyword evidence="4 7" id="KW-0539">Nucleus</keyword>
<keyword evidence="5 7" id="KW-0687">Ribonucleoprotein</keyword>
<dbReference type="AlphaFoldDB" id="A0A0B2WJC8"/>
<dbReference type="RefSeq" id="XP_040677212.1">
    <property type="nucleotide sequence ID" value="XM_040824792.1"/>
</dbReference>
<comment type="subcellular location">
    <subcellularLocation>
        <location evidence="1 7">Nucleus</location>
        <location evidence="1 7">Nucleolus</location>
    </subcellularLocation>
</comment>
<feature type="compositionally biased region" description="Acidic residues" evidence="8">
    <location>
        <begin position="306"/>
        <end position="316"/>
    </location>
</feature>
<comment type="caution">
    <text evidence="9">The sequence shown here is derived from an EMBL/GenBank/DDBJ whole genome shotgun (WGS) entry which is preliminary data.</text>
</comment>
<evidence type="ECO:0000313" key="10">
    <source>
        <dbReference type="Proteomes" id="UP000030816"/>
    </source>
</evidence>
<evidence type="ECO:0000256" key="6">
    <source>
        <dbReference type="ARBA" id="ARBA00029455"/>
    </source>
</evidence>
<dbReference type="Pfam" id="PF04006">
    <property type="entry name" value="Mpp10"/>
    <property type="match status" value="1"/>
</dbReference>
<dbReference type="HOGENOM" id="CLU_011271_1_0_1"/>
<dbReference type="GO" id="GO:0034457">
    <property type="term" value="C:Mpp10 complex"/>
    <property type="evidence" value="ECO:0007669"/>
    <property type="project" value="UniProtKB-UniRule"/>
</dbReference>